<keyword evidence="8" id="KW-0732">Signal</keyword>
<keyword evidence="14" id="KW-0675">Receptor</keyword>
<evidence type="ECO:0000256" key="10">
    <source>
        <dbReference type="ARBA" id="ARBA00022821"/>
    </source>
</evidence>
<dbReference type="GO" id="GO:0016020">
    <property type="term" value="C:membrane"/>
    <property type="evidence" value="ECO:0007669"/>
    <property type="project" value="UniProtKB-SubCell"/>
</dbReference>
<evidence type="ECO:0000256" key="8">
    <source>
        <dbReference type="ARBA" id="ARBA00022729"/>
    </source>
</evidence>
<comment type="similarity">
    <text evidence="16">Belongs to the polygalacturonase-inhibiting protein family.</text>
</comment>
<keyword evidence="6" id="KW-0433">Leucine-rich repeat</keyword>
<dbReference type="Pfam" id="PF00560">
    <property type="entry name" value="LRR_1"/>
    <property type="match status" value="5"/>
</dbReference>
<dbReference type="PANTHER" id="PTHR48063">
    <property type="entry name" value="LRR RECEPTOR-LIKE KINASE"/>
    <property type="match status" value="1"/>
</dbReference>
<keyword evidence="5" id="KW-0964">Secreted</keyword>
<dbReference type="InterPro" id="IPR055414">
    <property type="entry name" value="LRR_R13L4/SHOC2-like"/>
</dbReference>
<dbReference type="Proteomes" id="UP000242715">
    <property type="component" value="Unassembled WGS sequence"/>
</dbReference>
<evidence type="ECO:0000256" key="12">
    <source>
        <dbReference type="ARBA" id="ARBA00023136"/>
    </source>
</evidence>
<evidence type="ECO:0000256" key="9">
    <source>
        <dbReference type="ARBA" id="ARBA00022737"/>
    </source>
</evidence>
<evidence type="ECO:0000256" key="5">
    <source>
        <dbReference type="ARBA" id="ARBA00022525"/>
    </source>
</evidence>
<evidence type="ECO:0000256" key="6">
    <source>
        <dbReference type="ARBA" id="ARBA00022614"/>
    </source>
</evidence>
<gene>
    <name evidence="18" type="ORF">TSUD_43340</name>
</gene>
<dbReference type="InterPro" id="IPR001611">
    <property type="entry name" value="Leu-rich_rpt"/>
</dbReference>
<keyword evidence="7" id="KW-0812">Transmembrane</keyword>
<evidence type="ECO:0000259" key="17">
    <source>
        <dbReference type="Pfam" id="PF23598"/>
    </source>
</evidence>
<reference evidence="19" key="1">
    <citation type="journal article" date="2017" name="Front. Plant Sci.">
        <title>Climate Clever Clovers: New Paradigm to Reduce the Environmental Footprint of Ruminants by Breeding Low Methanogenic Forages Utilizing Haplotype Variation.</title>
        <authorList>
            <person name="Kaur P."/>
            <person name="Appels R."/>
            <person name="Bayer P.E."/>
            <person name="Keeble-Gagnere G."/>
            <person name="Wang J."/>
            <person name="Hirakawa H."/>
            <person name="Shirasawa K."/>
            <person name="Vercoe P."/>
            <person name="Stefanova K."/>
            <person name="Durmic Z."/>
            <person name="Nichols P."/>
            <person name="Revell C."/>
            <person name="Isobe S.N."/>
            <person name="Edwards D."/>
            <person name="Erskine W."/>
        </authorList>
    </citation>
    <scope>NUCLEOTIDE SEQUENCE [LARGE SCALE GENOMIC DNA]</scope>
    <source>
        <strain evidence="19">cv. Daliak</strain>
    </source>
</reference>
<keyword evidence="10" id="KW-0611">Plant defense</keyword>
<dbReference type="SUPFAM" id="SSF52058">
    <property type="entry name" value="L domain-like"/>
    <property type="match status" value="2"/>
</dbReference>
<keyword evidence="15" id="KW-0325">Glycoprotein</keyword>
<comment type="subcellular location">
    <subcellularLocation>
        <location evidence="1">Membrane</location>
        <topology evidence="1">Peripheral membrane protein</topology>
    </subcellularLocation>
    <subcellularLocation>
        <location evidence="3">Membrane</location>
        <topology evidence="3">Single-pass type I membrane protein</topology>
    </subcellularLocation>
    <subcellularLocation>
        <location evidence="2">Secreted</location>
        <location evidence="2">Cell wall</location>
    </subcellularLocation>
</comment>
<feature type="domain" description="Disease resistance R13L4/SHOC-2-like LRR" evidence="17">
    <location>
        <begin position="32"/>
        <end position="201"/>
    </location>
</feature>
<evidence type="ECO:0000256" key="14">
    <source>
        <dbReference type="ARBA" id="ARBA00023170"/>
    </source>
</evidence>
<name>A0A2Z6PST6_TRISU</name>
<keyword evidence="4" id="KW-0134">Cell wall</keyword>
<dbReference type="PANTHER" id="PTHR48063:SF98">
    <property type="entry name" value="LRR RECEPTOR-LIKE SERINE_THREONINE-PROTEIN KINASE FLS2"/>
    <property type="match status" value="1"/>
</dbReference>
<dbReference type="Pfam" id="PF23598">
    <property type="entry name" value="LRR_14"/>
    <property type="match status" value="1"/>
</dbReference>
<keyword evidence="11" id="KW-1133">Transmembrane helix</keyword>
<dbReference type="GO" id="GO:0099402">
    <property type="term" value="P:plant organ development"/>
    <property type="evidence" value="ECO:0007669"/>
    <property type="project" value="UniProtKB-ARBA"/>
</dbReference>
<dbReference type="GO" id="GO:0006952">
    <property type="term" value="P:defense response"/>
    <property type="evidence" value="ECO:0007669"/>
    <property type="project" value="UniProtKB-KW"/>
</dbReference>
<dbReference type="EMBL" id="DF974620">
    <property type="protein sequence ID" value="GAU49747.1"/>
    <property type="molecule type" value="Genomic_DNA"/>
</dbReference>
<evidence type="ECO:0000256" key="1">
    <source>
        <dbReference type="ARBA" id="ARBA00004170"/>
    </source>
</evidence>
<keyword evidence="12" id="KW-0472">Membrane</keyword>
<evidence type="ECO:0000256" key="11">
    <source>
        <dbReference type="ARBA" id="ARBA00022989"/>
    </source>
</evidence>
<dbReference type="GO" id="GO:0009653">
    <property type="term" value="P:anatomical structure morphogenesis"/>
    <property type="evidence" value="ECO:0007669"/>
    <property type="project" value="UniProtKB-ARBA"/>
</dbReference>
<evidence type="ECO:0000313" key="19">
    <source>
        <dbReference type="Proteomes" id="UP000242715"/>
    </source>
</evidence>
<dbReference type="AlphaFoldDB" id="A0A2Z6PST6"/>
<sequence>MTLTYCPRGRMIQMPDCCKWQGVQCNNQTGYVQILDLHGSKTRHLSGEINPSITELQHLKYLDLSRLSTSGQIPKYIGSISNLRYLDLSNGGYHGKIPSQIGNLSQLRHFDLSSNELIGVIPFQLGNLSLLQSLKLGSNSDLRINNQSQGNVEWLSNLSSMRNLDLSGVQNLNDSSHHTLQFLRKFPILEELNLSISNTNNQLKGELPDCWNNLTSLKFVDLSNNNKLSGKIPSSMGSLVNMEALILRNNSFSGQFPSSLKNCSNKLALLDLGENMFDGPIPSWIGDSLHQLVILSLPSNNFNGSLSSNLCFLTELQVFDLSHNSLSGRIPTCVNKFTSMAQDTKNSISLEDHSNNLTGEIPSNISYLKLLDVLDLSRNHLSGRIPSSLAHIDRLTLLDLSNNQLCGRIPVGTQLQSFNSSRFEGNSNLCGKPLDIECPVEELAEHQKPQVRAVLERYLFQILECSNFEILHVLEAVNLPDKFLLSGRISYSYWIW</sequence>
<evidence type="ECO:0000256" key="16">
    <source>
        <dbReference type="ARBA" id="ARBA00038043"/>
    </source>
</evidence>
<evidence type="ECO:0000256" key="13">
    <source>
        <dbReference type="ARBA" id="ARBA00023157"/>
    </source>
</evidence>
<organism evidence="18 19">
    <name type="scientific">Trifolium subterraneum</name>
    <name type="common">Subterranean clover</name>
    <dbReference type="NCBI Taxonomy" id="3900"/>
    <lineage>
        <taxon>Eukaryota</taxon>
        <taxon>Viridiplantae</taxon>
        <taxon>Streptophyta</taxon>
        <taxon>Embryophyta</taxon>
        <taxon>Tracheophyta</taxon>
        <taxon>Spermatophyta</taxon>
        <taxon>Magnoliopsida</taxon>
        <taxon>eudicotyledons</taxon>
        <taxon>Gunneridae</taxon>
        <taxon>Pentapetalae</taxon>
        <taxon>rosids</taxon>
        <taxon>fabids</taxon>
        <taxon>Fabales</taxon>
        <taxon>Fabaceae</taxon>
        <taxon>Papilionoideae</taxon>
        <taxon>50 kb inversion clade</taxon>
        <taxon>NPAAA clade</taxon>
        <taxon>Hologalegina</taxon>
        <taxon>IRL clade</taxon>
        <taxon>Trifolieae</taxon>
        <taxon>Trifolium</taxon>
    </lineage>
</organism>
<dbReference type="FunFam" id="3.80.10.10:FF:000400">
    <property type="entry name" value="Nuclear pore complex protein NUP107"/>
    <property type="match status" value="1"/>
</dbReference>
<dbReference type="InterPro" id="IPR046956">
    <property type="entry name" value="RLP23-like"/>
</dbReference>
<evidence type="ECO:0000256" key="4">
    <source>
        <dbReference type="ARBA" id="ARBA00022512"/>
    </source>
</evidence>
<dbReference type="FunFam" id="3.80.10.10:FF:000095">
    <property type="entry name" value="LRR receptor-like serine/threonine-protein kinase GSO1"/>
    <property type="match status" value="1"/>
</dbReference>
<evidence type="ECO:0000256" key="2">
    <source>
        <dbReference type="ARBA" id="ARBA00004191"/>
    </source>
</evidence>
<evidence type="ECO:0000256" key="7">
    <source>
        <dbReference type="ARBA" id="ARBA00022692"/>
    </source>
</evidence>
<accession>A0A2Z6PST6</accession>
<evidence type="ECO:0000313" key="18">
    <source>
        <dbReference type="EMBL" id="GAU49747.1"/>
    </source>
</evidence>
<dbReference type="Gene3D" id="3.80.10.10">
    <property type="entry name" value="Ribonuclease Inhibitor"/>
    <property type="match status" value="2"/>
</dbReference>
<evidence type="ECO:0000256" key="15">
    <source>
        <dbReference type="ARBA" id="ARBA00023180"/>
    </source>
</evidence>
<keyword evidence="13" id="KW-1015">Disulfide bond</keyword>
<protein>
    <recommendedName>
        <fullName evidence="17">Disease resistance R13L4/SHOC-2-like LRR domain-containing protein</fullName>
    </recommendedName>
</protein>
<dbReference type="InterPro" id="IPR032675">
    <property type="entry name" value="LRR_dom_sf"/>
</dbReference>
<evidence type="ECO:0000256" key="3">
    <source>
        <dbReference type="ARBA" id="ARBA00004479"/>
    </source>
</evidence>
<dbReference type="OrthoDB" id="1706571at2759"/>
<dbReference type="PRINTS" id="PR00019">
    <property type="entry name" value="LEURICHRPT"/>
</dbReference>
<proteinExistence type="inferred from homology"/>
<keyword evidence="9" id="KW-0677">Repeat</keyword>
<keyword evidence="19" id="KW-1185">Reference proteome</keyword>